<feature type="domain" description="Glycosyl hydrolase family 92 N-terminal" evidence="5">
    <location>
        <begin position="44"/>
        <end position="232"/>
    </location>
</feature>
<dbReference type="InterPro" id="IPR041371">
    <property type="entry name" value="GH92_N"/>
</dbReference>
<feature type="domain" description="Glycosyl hydrolase family 92" evidence="4">
    <location>
        <begin position="264"/>
        <end position="768"/>
    </location>
</feature>
<dbReference type="EMBL" id="WXYO01000006">
    <property type="protein sequence ID" value="NAS12993.1"/>
    <property type="molecule type" value="Genomic_DNA"/>
</dbReference>
<dbReference type="Pfam" id="PF07971">
    <property type="entry name" value="Glyco_hydro_92"/>
    <property type="match status" value="1"/>
</dbReference>
<evidence type="ECO:0000256" key="1">
    <source>
        <dbReference type="ARBA" id="ARBA00001913"/>
    </source>
</evidence>
<dbReference type="GO" id="GO:0006516">
    <property type="term" value="P:glycoprotein catabolic process"/>
    <property type="evidence" value="ECO:0007669"/>
    <property type="project" value="TreeGrafter"/>
</dbReference>
<dbReference type="GO" id="GO:0005829">
    <property type="term" value="C:cytosol"/>
    <property type="evidence" value="ECO:0007669"/>
    <property type="project" value="TreeGrafter"/>
</dbReference>
<evidence type="ECO:0000256" key="3">
    <source>
        <dbReference type="ARBA" id="ARBA00022837"/>
    </source>
</evidence>
<dbReference type="RefSeq" id="WP_161436039.1">
    <property type="nucleotide sequence ID" value="NZ_WXYO01000006.1"/>
</dbReference>
<proteinExistence type="predicted"/>
<comment type="cofactor">
    <cofactor evidence="1">
        <name>Ca(2+)</name>
        <dbReference type="ChEBI" id="CHEBI:29108"/>
    </cofactor>
</comment>
<dbReference type="GO" id="GO:0030246">
    <property type="term" value="F:carbohydrate binding"/>
    <property type="evidence" value="ECO:0007669"/>
    <property type="project" value="InterPro"/>
</dbReference>
<dbReference type="Gene3D" id="3.30.2080.10">
    <property type="entry name" value="GH92 mannosidase domain"/>
    <property type="match status" value="1"/>
</dbReference>
<dbReference type="GO" id="GO:0000224">
    <property type="term" value="F:peptide-N4-(N-acetyl-beta-glucosaminyl)asparagine amidase activity"/>
    <property type="evidence" value="ECO:0007669"/>
    <property type="project" value="TreeGrafter"/>
</dbReference>
<name>A0A6L9EEA7_9FLAO</name>
<dbReference type="Gene3D" id="1.20.1610.10">
    <property type="entry name" value="alpha-1,2-mannosidases domains"/>
    <property type="match status" value="1"/>
</dbReference>
<reference evidence="6 7" key="1">
    <citation type="submission" date="2020-01" db="EMBL/GenBank/DDBJ databases">
        <title>Bacteria diversity of Porities sp.</title>
        <authorList>
            <person name="Wang G."/>
        </authorList>
    </citation>
    <scope>NUCLEOTIDE SEQUENCE [LARGE SCALE GENOMIC DNA]</scope>
    <source>
        <strain evidence="6 7">R33</strain>
    </source>
</reference>
<dbReference type="AlphaFoldDB" id="A0A6L9EEA7"/>
<dbReference type="GO" id="GO:0005975">
    <property type="term" value="P:carbohydrate metabolic process"/>
    <property type="evidence" value="ECO:0007669"/>
    <property type="project" value="InterPro"/>
</dbReference>
<accession>A0A6L9EEA7</accession>
<dbReference type="NCBIfam" id="TIGR01180">
    <property type="entry name" value="aman2_put"/>
    <property type="match status" value="1"/>
</dbReference>
<evidence type="ECO:0000259" key="5">
    <source>
        <dbReference type="Pfam" id="PF17678"/>
    </source>
</evidence>
<evidence type="ECO:0000259" key="4">
    <source>
        <dbReference type="Pfam" id="PF07971"/>
    </source>
</evidence>
<dbReference type="PANTHER" id="PTHR12143:SF39">
    <property type="entry name" value="SECRETED PROTEIN"/>
    <property type="match status" value="1"/>
</dbReference>
<gene>
    <name evidence="6" type="ORF">GTQ38_13340</name>
</gene>
<evidence type="ECO:0000256" key="2">
    <source>
        <dbReference type="ARBA" id="ARBA00011245"/>
    </source>
</evidence>
<evidence type="ECO:0000313" key="6">
    <source>
        <dbReference type="EMBL" id="NAS12993.1"/>
    </source>
</evidence>
<dbReference type="InterPro" id="IPR008928">
    <property type="entry name" value="6-hairpin_glycosidase_sf"/>
</dbReference>
<dbReference type="InterPro" id="IPR012939">
    <property type="entry name" value="Glyco_hydro_92"/>
</dbReference>
<organism evidence="6 7">
    <name type="scientific">Poritiphilus flavus</name>
    <dbReference type="NCBI Taxonomy" id="2697053"/>
    <lineage>
        <taxon>Bacteria</taxon>
        <taxon>Pseudomonadati</taxon>
        <taxon>Bacteroidota</taxon>
        <taxon>Flavobacteriia</taxon>
        <taxon>Flavobacteriales</taxon>
        <taxon>Flavobacteriaceae</taxon>
        <taxon>Poritiphilus</taxon>
    </lineage>
</organism>
<sequence length="774" mass="87622">MKISRLFSFFILLLIAFSIFCCQHRDKQMAIALNSTTSHPVDLVYPQLDTENSRWFLFSSASRPFGMVNLSPDTKLRGTWGSGYRYEIDTVKGFSHIHGWQLSGLSVMPLSTNEEKGKSPYTDFYSKFSHDTEKIAPGYHFLHLDRHDIDVELTATERVGFHRYKFQNGANQEILFLLNATLGPCTTADGELQQETPTTLSGSFIMQPTERRPRPFKVYFKVALNTEITAVDRDGSTGNYKLTLQKINSPVLMKVVISYTSLANAEKNMQAELPHWDFDQIVGESKDHWNEMLSRIKVEGGSETNRRRFYTDLWHALLGRKMINDVSGAYPDNTAETFRIGQLPMTVDGRPQFNHYNSDAFWGAQWTINTLWGLVYPEIKQEFAKSLLQYYTDGGLIPRGPSGGNYTYVMTGASSTPFIVSAIQEGLINEDLENIYNALKKNHLSNGIMAKAGYEHKTALGGGFDYYEEMGYVPYPIPEGKFGLHQDGASLTLEYAYQDYALAQLAKKLGHKEDYQIFLKRSENYKQVFDAETGWMRPKNVYGEWKADFDPYVYENGFNESNSAQSTWFVPHDLEGLAKLMGGNDEAVKKLNQQFREAESLGFTSGSSHEREKHPEFSRIPVNFGNQPSLHSAYIFGKLGRPDLTQYWSRKVVNKVFSGLSPKTGYNGDEDQGLMSSLAVLKKIGLFQMDGGVTADPEYQIGNPLFERITIELNNDFYSGDEIVIIANGNSNTNFYIETAKWNSNPLDNLSINHQNLTRGGVLNLEMTNDKNNP</sequence>
<comment type="caution">
    <text evidence="6">The sequence shown here is derived from an EMBL/GenBank/DDBJ whole genome shotgun (WGS) entry which is preliminary data.</text>
</comment>
<keyword evidence="7" id="KW-1185">Reference proteome</keyword>
<protein>
    <submittedName>
        <fullName evidence="6">Glycoside hydrolase family 92 protein</fullName>
    </submittedName>
</protein>
<comment type="subunit">
    <text evidence="2">Monomer.</text>
</comment>
<keyword evidence="3" id="KW-0106">Calcium</keyword>
<dbReference type="PANTHER" id="PTHR12143">
    <property type="entry name" value="PEPTIDE N-GLYCANASE PNGASE -RELATED"/>
    <property type="match status" value="1"/>
</dbReference>
<dbReference type="Gene3D" id="1.20.1050.60">
    <property type="entry name" value="alpha-1,2-mannosidase"/>
    <property type="match status" value="1"/>
</dbReference>
<dbReference type="Proteomes" id="UP000475249">
    <property type="component" value="Unassembled WGS sequence"/>
</dbReference>
<dbReference type="Gene3D" id="2.70.98.10">
    <property type="match status" value="1"/>
</dbReference>
<dbReference type="SUPFAM" id="SSF48208">
    <property type="entry name" value="Six-hairpin glycosidases"/>
    <property type="match status" value="1"/>
</dbReference>
<dbReference type="Pfam" id="PF17678">
    <property type="entry name" value="Glyco_hydro_92N"/>
    <property type="match status" value="1"/>
</dbReference>
<keyword evidence="6" id="KW-0378">Hydrolase</keyword>
<dbReference type="InterPro" id="IPR014718">
    <property type="entry name" value="GH-type_carb-bd"/>
</dbReference>
<dbReference type="InterPro" id="IPR050883">
    <property type="entry name" value="PNGase"/>
</dbReference>
<evidence type="ECO:0000313" key="7">
    <source>
        <dbReference type="Proteomes" id="UP000475249"/>
    </source>
</evidence>
<dbReference type="InterPro" id="IPR005887">
    <property type="entry name" value="GH92_a_mannosidase_put"/>
</dbReference>